<gene>
    <name evidence="4" type="ORF">A3B13_02415</name>
</gene>
<dbReference type="GO" id="GO:0016787">
    <property type="term" value="F:hydrolase activity"/>
    <property type="evidence" value="ECO:0007669"/>
    <property type="project" value="UniProtKB-KW"/>
</dbReference>
<dbReference type="PANTHER" id="PTHR47964:SF1">
    <property type="entry name" value="ATP-DEPENDENT DNA HELICASE HOMOLOG RECG, CHLOROPLASTIC"/>
    <property type="match status" value="1"/>
</dbReference>
<evidence type="ECO:0000256" key="2">
    <source>
        <dbReference type="ARBA" id="ARBA00022806"/>
    </source>
</evidence>
<reference evidence="4 5" key="1">
    <citation type="journal article" date="2016" name="Nat. Commun.">
        <title>Thousands of microbial genomes shed light on interconnected biogeochemical processes in an aquifer system.</title>
        <authorList>
            <person name="Anantharaman K."/>
            <person name="Brown C.T."/>
            <person name="Hug L.A."/>
            <person name="Sharon I."/>
            <person name="Castelle C.J."/>
            <person name="Probst A.J."/>
            <person name="Thomas B.C."/>
            <person name="Singh A."/>
            <person name="Wilkins M.J."/>
            <person name="Karaoz U."/>
            <person name="Brodie E.L."/>
            <person name="Williams K.H."/>
            <person name="Hubbard S.S."/>
            <person name="Banfield J.F."/>
        </authorList>
    </citation>
    <scope>NUCLEOTIDE SEQUENCE [LARGE SCALE GENOMIC DNA]</scope>
</reference>
<dbReference type="CDD" id="cd04488">
    <property type="entry name" value="RecG_wedge_OBF"/>
    <property type="match status" value="1"/>
</dbReference>
<sequence>MANIMGLNLQVPLSQIKGIPPRFLKRLEKLKILTIEDILWHFPSRYEDFSEILPISQLEPGQQTTVQGVVRDVKLKRSFRRRFVIVEARIADNSGEIKAVWFNQPYLLNTLRPGRMANFSGKVSLGEKEIYLSHPAYELIDRRLTQMGTQMDADVGADETQINADVNAYDTQNADENQRESAYKSALISETRHTARLVPI</sequence>
<dbReference type="Proteomes" id="UP000176287">
    <property type="component" value="Unassembled WGS sequence"/>
</dbReference>
<keyword evidence="2" id="KW-0347">Helicase</keyword>
<keyword evidence="2" id="KW-0067">ATP-binding</keyword>
<feature type="domain" description="RecG wedge" evidence="3">
    <location>
        <begin position="16"/>
        <end position="130"/>
    </location>
</feature>
<protein>
    <recommendedName>
        <fullName evidence="3">RecG wedge domain-containing protein</fullName>
    </recommendedName>
</protein>
<dbReference type="Pfam" id="PF17191">
    <property type="entry name" value="RecG_wedge"/>
    <property type="match status" value="1"/>
</dbReference>
<keyword evidence="1" id="KW-0378">Hydrolase</keyword>
<evidence type="ECO:0000313" key="4">
    <source>
        <dbReference type="EMBL" id="OGY98920.1"/>
    </source>
</evidence>
<accession>A0A1G2CE37</accession>
<dbReference type="InterPro" id="IPR012340">
    <property type="entry name" value="NA-bd_OB-fold"/>
</dbReference>
<name>A0A1G2CE37_9BACT</name>
<dbReference type="Gene3D" id="2.40.50.140">
    <property type="entry name" value="Nucleic acid-binding proteins"/>
    <property type="match status" value="1"/>
</dbReference>
<dbReference type="GO" id="GO:0003678">
    <property type="term" value="F:DNA helicase activity"/>
    <property type="evidence" value="ECO:0007669"/>
    <property type="project" value="TreeGrafter"/>
</dbReference>
<evidence type="ECO:0000313" key="5">
    <source>
        <dbReference type="Proteomes" id="UP000176287"/>
    </source>
</evidence>
<organism evidence="4 5">
    <name type="scientific">Candidatus Liptonbacteria bacterium RIFCSPLOWO2_01_FULL_45_15</name>
    <dbReference type="NCBI Taxonomy" id="1798649"/>
    <lineage>
        <taxon>Bacteria</taxon>
        <taxon>Candidatus Liptoniibacteriota</taxon>
    </lineage>
</organism>
<dbReference type="PANTHER" id="PTHR47964">
    <property type="entry name" value="ATP-DEPENDENT DNA HELICASE HOMOLOG RECG, CHLOROPLASTIC"/>
    <property type="match status" value="1"/>
</dbReference>
<dbReference type="InterPro" id="IPR033454">
    <property type="entry name" value="RecG_wedge"/>
</dbReference>
<proteinExistence type="predicted"/>
<keyword evidence="2" id="KW-0547">Nucleotide-binding</keyword>
<dbReference type="EMBL" id="MHKZ01000049">
    <property type="protein sequence ID" value="OGY98920.1"/>
    <property type="molecule type" value="Genomic_DNA"/>
</dbReference>
<comment type="caution">
    <text evidence="4">The sequence shown here is derived from an EMBL/GenBank/DDBJ whole genome shotgun (WGS) entry which is preliminary data.</text>
</comment>
<dbReference type="InterPro" id="IPR047112">
    <property type="entry name" value="RecG/Mfd"/>
</dbReference>
<dbReference type="SUPFAM" id="SSF50249">
    <property type="entry name" value="Nucleic acid-binding proteins"/>
    <property type="match status" value="1"/>
</dbReference>
<evidence type="ECO:0000256" key="1">
    <source>
        <dbReference type="ARBA" id="ARBA00022801"/>
    </source>
</evidence>
<evidence type="ECO:0000259" key="3">
    <source>
        <dbReference type="Pfam" id="PF17191"/>
    </source>
</evidence>
<dbReference type="GO" id="GO:0006281">
    <property type="term" value="P:DNA repair"/>
    <property type="evidence" value="ECO:0007669"/>
    <property type="project" value="InterPro"/>
</dbReference>
<dbReference type="AlphaFoldDB" id="A0A1G2CE37"/>
<dbReference type="STRING" id="1798649.A3B13_02415"/>